<feature type="coiled-coil region" evidence="1">
    <location>
        <begin position="67"/>
        <end position="130"/>
    </location>
</feature>
<dbReference type="RefSeq" id="WP_005809505.1">
    <property type="nucleotide sequence ID" value="NZ_JH414450.1"/>
</dbReference>
<dbReference type="Gene3D" id="2.40.50.100">
    <property type="match status" value="1"/>
</dbReference>
<proteinExistence type="predicted"/>
<dbReference type="PANTHER" id="PTHR30469:SF33">
    <property type="entry name" value="SLR1207 PROTEIN"/>
    <property type="match status" value="1"/>
</dbReference>
<organism evidence="3 4">
    <name type="scientific">Desulfitobacterium hafniense DP7</name>
    <dbReference type="NCBI Taxonomy" id="537010"/>
    <lineage>
        <taxon>Bacteria</taxon>
        <taxon>Bacillati</taxon>
        <taxon>Bacillota</taxon>
        <taxon>Clostridia</taxon>
        <taxon>Eubacteriales</taxon>
        <taxon>Desulfitobacteriaceae</taxon>
        <taxon>Desulfitobacterium</taxon>
    </lineage>
</organism>
<keyword evidence="2" id="KW-0472">Membrane</keyword>
<name>G9XJ06_DESHA</name>
<protein>
    <submittedName>
        <fullName evidence="3">Efflux transporter, RND family, MFP subunit</fullName>
    </submittedName>
</protein>
<dbReference type="EMBL" id="AFZX01000022">
    <property type="protein sequence ID" value="EHL08290.1"/>
    <property type="molecule type" value="Genomic_DNA"/>
</dbReference>
<dbReference type="HOGENOM" id="CLU_049417_0_0_9"/>
<dbReference type="AlphaFoldDB" id="G9XJ06"/>
<evidence type="ECO:0000256" key="2">
    <source>
        <dbReference type="SAM" id="Phobius"/>
    </source>
</evidence>
<keyword evidence="1" id="KW-0175">Coiled coil</keyword>
<evidence type="ECO:0000313" key="3">
    <source>
        <dbReference type="EMBL" id="EHL08290.1"/>
    </source>
</evidence>
<dbReference type="Gene3D" id="1.10.287.470">
    <property type="entry name" value="Helix hairpin bin"/>
    <property type="match status" value="1"/>
</dbReference>
<comment type="caution">
    <text evidence="3">The sequence shown here is derived from an EMBL/GenBank/DDBJ whole genome shotgun (WGS) entry which is preliminary data.</text>
</comment>
<dbReference type="PANTHER" id="PTHR30469">
    <property type="entry name" value="MULTIDRUG RESISTANCE PROTEIN MDTA"/>
    <property type="match status" value="1"/>
</dbReference>
<keyword evidence="2" id="KW-0812">Transmembrane</keyword>
<dbReference type="Proteomes" id="UP000004416">
    <property type="component" value="Unassembled WGS sequence"/>
</dbReference>
<dbReference type="GO" id="GO:0015562">
    <property type="term" value="F:efflux transmembrane transporter activity"/>
    <property type="evidence" value="ECO:0007669"/>
    <property type="project" value="TreeGrafter"/>
</dbReference>
<accession>G9XJ06</accession>
<dbReference type="GO" id="GO:1990281">
    <property type="term" value="C:efflux pump complex"/>
    <property type="evidence" value="ECO:0007669"/>
    <property type="project" value="TreeGrafter"/>
</dbReference>
<dbReference type="PATRIC" id="fig|537010.4.peg.862"/>
<sequence length="388" mass="42869">MGNEAIAGDGQRKKLIGKLSLLFLMTMIGLTFFSNTINNFALPRVQTVRPTNGALIKEIFGEGTVEVKSTREEYADANLRVKEVRVEQGDRVSKGRTIIILDVDGLKSDYQDEQARYRQLQLSLAGAQAEQAQKQRDYDNLKVLFDHEAETAVNLENAARNLADAQRHCEDIQLNLEIQARKVAALAQQVANNGVYTAPVDGLITELNFPAGSMTNSSLPLFKLADLGQGFRLIVPIDKDLLDYVKPGDTVSVNMLSLGDQKTEGTIDRIVENSRHNGEEKDLWIDVSLEGLSGGEKGEIYLSKKTKPYDTLVPNSAVYDDTSGSYVFVLESRKGPLGTENYLQKVNVNVEDRDREMSALTDGVMGEVVWQSNKPVEDGDRVLKEGAN</sequence>
<evidence type="ECO:0000313" key="4">
    <source>
        <dbReference type="Proteomes" id="UP000004416"/>
    </source>
</evidence>
<gene>
    <name evidence="3" type="ORF">HMPREF0322_00932</name>
</gene>
<evidence type="ECO:0000256" key="1">
    <source>
        <dbReference type="SAM" id="Coils"/>
    </source>
</evidence>
<reference evidence="3 4" key="1">
    <citation type="submission" date="2011-08" db="EMBL/GenBank/DDBJ databases">
        <authorList>
            <person name="Weinstock G."/>
            <person name="Sodergren E."/>
            <person name="Clifton S."/>
            <person name="Fulton L."/>
            <person name="Fulton B."/>
            <person name="Courtney L."/>
            <person name="Fronick C."/>
            <person name="Harrison M."/>
            <person name="Strong C."/>
            <person name="Farmer C."/>
            <person name="Delahaunty K."/>
            <person name="Markovic C."/>
            <person name="Hall O."/>
            <person name="Minx P."/>
            <person name="Tomlinson C."/>
            <person name="Mitreva M."/>
            <person name="Hou S."/>
            <person name="Chen J."/>
            <person name="Wollam A."/>
            <person name="Pepin K.H."/>
            <person name="Johnson M."/>
            <person name="Bhonagiri V."/>
            <person name="Zhang X."/>
            <person name="Suruliraj S."/>
            <person name="Warren W."/>
            <person name="Chinwalla A."/>
            <person name="Mardis E.R."/>
            <person name="Wilson R.K."/>
        </authorList>
    </citation>
    <scope>NUCLEOTIDE SEQUENCE [LARGE SCALE GENOMIC DNA]</scope>
    <source>
        <strain evidence="3 4">DP7</strain>
    </source>
</reference>
<keyword evidence="2" id="KW-1133">Transmembrane helix</keyword>
<feature type="transmembrane region" description="Helical" evidence="2">
    <location>
        <begin position="21"/>
        <end position="42"/>
    </location>
</feature>